<dbReference type="FunFam" id="3.30.70.270:FF:000001">
    <property type="entry name" value="Diguanylate cyclase domain protein"/>
    <property type="match status" value="1"/>
</dbReference>
<dbReference type="InterPro" id="IPR000160">
    <property type="entry name" value="GGDEF_dom"/>
</dbReference>
<dbReference type="Gene3D" id="3.30.70.270">
    <property type="match status" value="1"/>
</dbReference>
<dbReference type="InterPro" id="IPR000700">
    <property type="entry name" value="PAS-assoc_C"/>
</dbReference>
<dbReference type="PROSITE" id="PS50113">
    <property type="entry name" value="PAC"/>
    <property type="match status" value="1"/>
</dbReference>
<comment type="catalytic activity">
    <reaction evidence="1">
        <text>3',3'-c-di-GMP + H2O = 5'-phosphoguanylyl(3'-&gt;5')guanosine + H(+)</text>
        <dbReference type="Rhea" id="RHEA:24902"/>
        <dbReference type="ChEBI" id="CHEBI:15377"/>
        <dbReference type="ChEBI" id="CHEBI:15378"/>
        <dbReference type="ChEBI" id="CHEBI:58754"/>
        <dbReference type="ChEBI" id="CHEBI:58805"/>
        <dbReference type="EC" id="3.1.4.52"/>
    </reaction>
    <physiologicalReaction direction="left-to-right" evidence="1">
        <dbReference type="Rhea" id="RHEA:24903"/>
    </physiologicalReaction>
</comment>
<dbReference type="PROSITE" id="PS50887">
    <property type="entry name" value="GGDEF"/>
    <property type="match status" value="1"/>
</dbReference>
<feature type="domain" description="PAS" evidence="2">
    <location>
        <begin position="133"/>
        <end position="203"/>
    </location>
</feature>
<dbReference type="CDD" id="cd01949">
    <property type="entry name" value="GGDEF"/>
    <property type="match status" value="1"/>
</dbReference>
<dbReference type="AlphaFoldDB" id="A0A2T5IDF5"/>
<dbReference type="Proteomes" id="UP000244152">
    <property type="component" value="Unassembled WGS sequence"/>
</dbReference>
<dbReference type="InterPro" id="IPR012226">
    <property type="entry name" value="Diguanyl_cyclase/Pdiesterase"/>
</dbReference>
<dbReference type="PANTHER" id="PTHR44757:SF2">
    <property type="entry name" value="BIOFILM ARCHITECTURE MAINTENANCE PROTEIN MBAA"/>
    <property type="match status" value="1"/>
</dbReference>
<dbReference type="SUPFAM" id="SSF55785">
    <property type="entry name" value="PYP-like sensor domain (PAS domain)"/>
    <property type="match status" value="2"/>
</dbReference>
<feature type="domain" description="EAL" evidence="4">
    <location>
        <begin position="432"/>
        <end position="686"/>
    </location>
</feature>
<dbReference type="InterPro" id="IPR043128">
    <property type="entry name" value="Rev_trsase/Diguanyl_cyclase"/>
</dbReference>
<dbReference type="InterPro" id="IPR035919">
    <property type="entry name" value="EAL_sf"/>
</dbReference>
<name>A0A2T5IDF5_9PROT</name>
<dbReference type="Gene3D" id="3.30.450.20">
    <property type="entry name" value="PAS domain"/>
    <property type="match status" value="2"/>
</dbReference>
<dbReference type="SMART" id="SM00267">
    <property type="entry name" value="GGDEF"/>
    <property type="match status" value="1"/>
</dbReference>
<dbReference type="PROSITE" id="PS50883">
    <property type="entry name" value="EAL"/>
    <property type="match status" value="1"/>
</dbReference>
<dbReference type="GO" id="GO:0006355">
    <property type="term" value="P:regulation of DNA-templated transcription"/>
    <property type="evidence" value="ECO:0007669"/>
    <property type="project" value="InterPro"/>
</dbReference>
<feature type="domain" description="PAC" evidence="3">
    <location>
        <begin position="204"/>
        <end position="258"/>
    </location>
</feature>
<evidence type="ECO:0000313" key="7">
    <source>
        <dbReference type="Proteomes" id="UP000244152"/>
    </source>
</evidence>
<dbReference type="SMART" id="SM00052">
    <property type="entry name" value="EAL"/>
    <property type="match status" value="1"/>
</dbReference>
<comment type="caution">
    <text evidence="6">The sequence shown here is derived from an EMBL/GenBank/DDBJ whole genome shotgun (WGS) entry which is preliminary data.</text>
</comment>
<dbReference type="PIRSF" id="PIRSF005925">
    <property type="entry name" value="Dos"/>
    <property type="match status" value="1"/>
</dbReference>
<dbReference type="FunFam" id="3.20.20.450:FF:000001">
    <property type="entry name" value="Cyclic di-GMP phosphodiesterase yahA"/>
    <property type="match status" value="1"/>
</dbReference>
<dbReference type="CDD" id="cd01948">
    <property type="entry name" value="EAL"/>
    <property type="match status" value="1"/>
</dbReference>
<evidence type="ECO:0000259" key="2">
    <source>
        <dbReference type="PROSITE" id="PS50112"/>
    </source>
</evidence>
<evidence type="ECO:0000313" key="6">
    <source>
        <dbReference type="EMBL" id="PTQ81850.1"/>
    </source>
</evidence>
<evidence type="ECO:0000256" key="1">
    <source>
        <dbReference type="ARBA" id="ARBA00051114"/>
    </source>
</evidence>
<dbReference type="InterPro" id="IPR052155">
    <property type="entry name" value="Biofilm_reg_signaling"/>
</dbReference>
<dbReference type="Gene3D" id="3.20.20.450">
    <property type="entry name" value="EAL domain"/>
    <property type="match status" value="1"/>
</dbReference>
<dbReference type="Pfam" id="PF00990">
    <property type="entry name" value="GGDEF"/>
    <property type="match status" value="1"/>
</dbReference>
<dbReference type="InterPro" id="IPR029787">
    <property type="entry name" value="Nucleotide_cyclase"/>
</dbReference>
<evidence type="ECO:0000259" key="4">
    <source>
        <dbReference type="PROSITE" id="PS50883"/>
    </source>
</evidence>
<dbReference type="RefSeq" id="WP_107761777.1">
    <property type="nucleotide sequence ID" value="NZ_QAOK01000007.1"/>
</dbReference>
<dbReference type="GO" id="GO:0071732">
    <property type="term" value="P:cellular response to nitric oxide"/>
    <property type="evidence" value="ECO:0007669"/>
    <property type="project" value="UniProtKB-ARBA"/>
</dbReference>
<accession>A0A2T5IDF5</accession>
<dbReference type="InterPro" id="IPR013767">
    <property type="entry name" value="PAS_fold"/>
</dbReference>
<gene>
    <name evidence="6" type="ORF">C8R21_10731</name>
</gene>
<evidence type="ECO:0000259" key="5">
    <source>
        <dbReference type="PROSITE" id="PS50887"/>
    </source>
</evidence>
<dbReference type="SUPFAM" id="SSF55073">
    <property type="entry name" value="Nucleotide cyclase"/>
    <property type="match status" value="1"/>
</dbReference>
<dbReference type="InterPro" id="IPR000014">
    <property type="entry name" value="PAS"/>
</dbReference>
<dbReference type="EMBL" id="QAOK01000007">
    <property type="protein sequence ID" value="PTQ81850.1"/>
    <property type="molecule type" value="Genomic_DNA"/>
</dbReference>
<organism evidence="6 7">
    <name type="scientific">Nitrosospira multiformis</name>
    <dbReference type="NCBI Taxonomy" id="1231"/>
    <lineage>
        <taxon>Bacteria</taxon>
        <taxon>Pseudomonadati</taxon>
        <taxon>Pseudomonadota</taxon>
        <taxon>Betaproteobacteria</taxon>
        <taxon>Nitrosomonadales</taxon>
        <taxon>Nitrosomonadaceae</taxon>
        <taxon>Nitrosospira</taxon>
    </lineage>
</organism>
<dbReference type="InterPro" id="IPR001633">
    <property type="entry name" value="EAL_dom"/>
</dbReference>
<dbReference type="PROSITE" id="PS50112">
    <property type="entry name" value="PAS"/>
    <property type="match status" value="1"/>
</dbReference>
<dbReference type="SMART" id="SM00091">
    <property type="entry name" value="PAS"/>
    <property type="match status" value="2"/>
</dbReference>
<reference evidence="6 7" key="1">
    <citation type="submission" date="2018-04" db="EMBL/GenBank/DDBJ databases">
        <title>Active sludge and wastewater microbial communities from Klosterneuburg, Austria.</title>
        <authorList>
            <person name="Wagner M."/>
        </authorList>
    </citation>
    <scope>NUCLEOTIDE SEQUENCE [LARGE SCALE GENOMIC DNA]</scope>
    <source>
        <strain evidence="6 7">Nl12</strain>
    </source>
</reference>
<protein>
    <submittedName>
        <fullName evidence="6">Diguanylate cyclase/phosphodiesterase with PAS/PAC sensor(S)</fullName>
    </submittedName>
</protein>
<dbReference type="NCBIfam" id="TIGR00229">
    <property type="entry name" value="sensory_box"/>
    <property type="match status" value="1"/>
</dbReference>
<sequence>MKKESELNNSLPVLKAAIEATVDGLLVTDKQGKVLCYNQLYVDMWPIPSELLTHASHHAILGYCAGQLRDPERFLRSIEEIYAMLAPESFDVFEFRDGRVFERCAKVKTLEGSTAVLVWSFRDITERRQGESYKAQLAAIVESSNDAIVVKDLNGIITSWNGAAEELFGYRSSEIIGSSVLTLIPPDGLEEENRIMNLIKSGKRTNHFETVRWKKGKKPIDVSVTISPVKDSAGNIIGASKIARDITQRKESQERIEYLAHYDSLTGLPNRALLADRMRIAIENASRYSFRLALLFVDLDRFKLINDSLGHEIGDKLLKAVAGRMQSTVRQTDTVSRLGGDEFIVLLGQIHTATDAAGVAEKLAAVLSQPYQIEQHKLLLTASIGISIYPDSGKDASSLMRNADASMYSAKGQGRNRYQFYSEDLTSTSVERLSLEHDLRGALARDEIFPVYQPQIELATGRVVGAEALMRWERLGQGLVSPASFIPVAEDSGLILSLGEHFLREACLQARQWHEQQQFEGTIAVNVSAVQFRQNDFTDVVLRALADTGLSPECLELEVTESVVMHGVESVAQKMRILESHGIKLAIDDFGTGYSSLSYLRQFAIDRLKIDQCFVRDLPENTDAKAIICAIVAMGLSLGLRVMAEGVETEAQARFLQDINCAESQGYLYAKPMMPNDFEAWLKSRKSGF</sequence>
<dbReference type="Pfam" id="PF00989">
    <property type="entry name" value="PAS"/>
    <property type="match status" value="1"/>
</dbReference>
<dbReference type="InterPro" id="IPR035965">
    <property type="entry name" value="PAS-like_dom_sf"/>
</dbReference>
<evidence type="ECO:0000259" key="3">
    <source>
        <dbReference type="PROSITE" id="PS50113"/>
    </source>
</evidence>
<dbReference type="SUPFAM" id="SSF141868">
    <property type="entry name" value="EAL domain-like"/>
    <property type="match status" value="1"/>
</dbReference>
<dbReference type="Pfam" id="PF00563">
    <property type="entry name" value="EAL"/>
    <property type="match status" value="1"/>
</dbReference>
<dbReference type="CDD" id="cd00130">
    <property type="entry name" value="PAS"/>
    <property type="match status" value="1"/>
</dbReference>
<feature type="domain" description="GGDEF" evidence="5">
    <location>
        <begin position="290"/>
        <end position="423"/>
    </location>
</feature>
<dbReference type="PANTHER" id="PTHR44757">
    <property type="entry name" value="DIGUANYLATE CYCLASE DGCP"/>
    <property type="match status" value="1"/>
</dbReference>
<proteinExistence type="predicted"/>
<dbReference type="GO" id="GO:0071111">
    <property type="term" value="F:cyclic-guanylate-specific phosphodiesterase activity"/>
    <property type="evidence" value="ECO:0007669"/>
    <property type="project" value="UniProtKB-EC"/>
</dbReference>
<dbReference type="NCBIfam" id="TIGR00254">
    <property type="entry name" value="GGDEF"/>
    <property type="match status" value="1"/>
</dbReference>